<keyword evidence="1" id="KW-0175">Coiled coil</keyword>
<dbReference type="EMBL" id="JANRML010000004">
    <property type="protein sequence ID" value="MCZ2220705.1"/>
    <property type="molecule type" value="Genomic_DNA"/>
</dbReference>
<organism evidence="2 3">
    <name type="scientific">Corynebacterium pilbarense</name>
    <dbReference type="NCBI Taxonomy" id="1288393"/>
    <lineage>
        <taxon>Bacteria</taxon>
        <taxon>Bacillati</taxon>
        <taxon>Actinomycetota</taxon>
        <taxon>Actinomycetes</taxon>
        <taxon>Mycobacteriales</taxon>
        <taxon>Corynebacteriaceae</taxon>
        <taxon>Corynebacterium</taxon>
    </lineage>
</organism>
<comment type="caution">
    <text evidence="2">The sequence shown here is derived from an EMBL/GenBank/DDBJ whole genome shotgun (WGS) entry which is preliminary data.</text>
</comment>
<sequence>MHYMVTPNDTINVTNGFGLRHPKKVSTLLEAAAALDQANTEAPGWDGVLDPKKVASVVRANAEHTVTTGQALTDASNQARQKIAYAVTEAVTENLDEYLDQLEERFRNAAEEYTKAAQELPREFNSEDVTRWEPGVFDAYARAKQANGTIEATKQWLLNLGRVVRTEKFDPRHSSEFLVLSPEALEGYVSIQTANGSTTDPALRAVNPVRLKAVKDGIPLSVSLPSEVKESIKQFESQRQALSQQESIELRNRAKAY</sequence>
<reference evidence="2" key="1">
    <citation type="submission" date="2022-08" db="EMBL/GenBank/DDBJ databases">
        <title>Corynebacterium sp. nov., isolated from clinical breast specimens.</title>
        <authorList>
            <person name="Zhang T."/>
        </authorList>
    </citation>
    <scope>NUCLEOTIDE SEQUENCE</scope>
    <source>
        <strain evidence="2">CCUG 57942</strain>
    </source>
</reference>
<feature type="coiled-coil region" evidence="1">
    <location>
        <begin position="92"/>
        <end position="119"/>
    </location>
</feature>
<dbReference type="AlphaFoldDB" id="A0A9Q4NRW1"/>
<evidence type="ECO:0000313" key="3">
    <source>
        <dbReference type="Proteomes" id="UP001071110"/>
    </source>
</evidence>
<evidence type="ECO:0000256" key="1">
    <source>
        <dbReference type="SAM" id="Coils"/>
    </source>
</evidence>
<dbReference type="RefSeq" id="WP_269027496.1">
    <property type="nucleotide sequence ID" value="NZ_BAABDP010000020.1"/>
</dbReference>
<gene>
    <name evidence="2" type="ORF">NUW87_04865</name>
</gene>
<proteinExistence type="predicted"/>
<protein>
    <submittedName>
        <fullName evidence="2">Uncharacterized protein</fullName>
    </submittedName>
</protein>
<name>A0A9Q4NRW1_9CORY</name>
<accession>A0A9Q4NRW1</accession>
<keyword evidence="3" id="KW-1185">Reference proteome</keyword>
<evidence type="ECO:0000313" key="2">
    <source>
        <dbReference type="EMBL" id="MCZ2220705.1"/>
    </source>
</evidence>
<dbReference type="Proteomes" id="UP001071110">
    <property type="component" value="Unassembled WGS sequence"/>
</dbReference>